<feature type="region of interest" description="Disordered" evidence="1">
    <location>
        <begin position="258"/>
        <end position="283"/>
    </location>
</feature>
<name>A0A6A6ZBV9_9PLEO</name>
<feature type="compositionally biased region" description="Polar residues" evidence="1">
    <location>
        <begin position="260"/>
        <end position="269"/>
    </location>
</feature>
<proteinExistence type="predicted"/>
<protein>
    <submittedName>
        <fullName evidence="2">Uncharacterized protein</fullName>
    </submittedName>
</protein>
<accession>A0A6A6ZBV9</accession>
<dbReference type="Proteomes" id="UP000799424">
    <property type="component" value="Unassembled WGS sequence"/>
</dbReference>
<keyword evidence="3" id="KW-1185">Reference proteome</keyword>
<dbReference type="OrthoDB" id="3944237at2759"/>
<gene>
    <name evidence="2" type="ORF">CC86DRAFT_388737</name>
</gene>
<organism evidence="2 3">
    <name type="scientific">Ophiobolus disseminans</name>
    <dbReference type="NCBI Taxonomy" id="1469910"/>
    <lineage>
        <taxon>Eukaryota</taxon>
        <taxon>Fungi</taxon>
        <taxon>Dikarya</taxon>
        <taxon>Ascomycota</taxon>
        <taxon>Pezizomycotina</taxon>
        <taxon>Dothideomycetes</taxon>
        <taxon>Pleosporomycetidae</taxon>
        <taxon>Pleosporales</taxon>
        <taxon>Pleosporineae</taxon>
        <taxon>Phaeosphaeriaceae</taxon>
        <taxon>Ophiobolus</taxon>
    </lineage>
</organism>
<dbReference type="EMBL" id="MU006250">
    <property type="protein sequence ID" value="KAF2818601.1"/>
    <property type="molecule type" value="Genomic_DNA"/>
</dbReference>
<evidence type="ECO:0000256" key="1">
    <source>
        <dbReference type="SAM" id="MobiDB-lite"/>
    </source>
</evidence>
<evidence type="ECO:0000313" key="3">
    <source>
        <dbReference type="Proteomes" id="UP000799424"/>
    </source>
</evidence>
<dbReference type="AlphaFoldDB" id="A0A6A6ZBV9"/>
<evidence type="ECO:0000313" key="2">
    <source>
        <dbReference type="EMBL" id="KAF2818601.1"/>
    </source>
</evidence>
<sequence length="360" mass="39934">MLEPCRQGLSPELPAGIQCTRCWMKTGFGDGDIDGEAEAAMTEAQLERAYNLSMWAGHFQSAHLPLDRLTYPVVLTFENFPEVRRAPMKLRWFHRGTTHDWALAHHNFDTNTSAGQLESVKNTSVKSKRNKEAQPYVAENQPSMLARLRGVVKYNYHNFDKESFWQHQQHGLGKPTARPTSSLASHTRLRGSLANKKYLGDNRVEGVSDASTTLPALQMRMCQSLSSPPCRTGEDVALAQNAQSLGRMSDLNQLEAEINPSPTQSDEPTPSTPGGFPDNGKTWDRAVEHLSNATFGEPISAETVATPDAELVEKYEKTAATLKEFIDATIQGAAKWDEVRVGCAEVREAVVEIKPNLKRE</sequence>
<reference evidence="2" key="1">
    <citation type="journal article" date="2020" name="Stud. Mycol.">
        <title>101 Dothideomycetes genomes: a test case for predicting lifestyles and emergence of pathogens.</title>
        <authorList>
            <person name="Haridas S."/>
            <person name="Albert R."/>
            <person name="Binder M."/>
            <person name="Bloem J."/>
            <person name="Labutti K."/>
            <person name="Salamov A."/>
            <person name="Andreopoulos B."/>
            <person name="Baker S."/>
            <person name="Barry K."/>
            <person name="Bills G."/>
            <person name="Bluhm B."/>
            <person name="Cannon C."/>
            <person name="Castanera R."/>
            <person name="Culley D."/>
            <person name="Daum C."/>
            <person name="Ezra D."/>
            <person name="Gonzalez J."/>
            <person name="Henrissat B."/>
            <person name="Kuo A."/>
            <person name="Liang C."/>
            <person name="Lipzen A."/>
            <person name="Lutzoni F."/>
            <person name="Magnuson J."/>
            <person name="Mondo S."/>
            <person name="Nolan M."/>
            <person name="Ohm R."/>
            <person name="Pangilinan J."/>
            <person name="Park H.-J."/>
            <person name="Ramirez L."/>
            <person name="Alfaro M."/>
            <person name="Sun H."/>
            <person name="Tritt A."/>
            <person name="Yoshinaga Y."/>
            <person name="Zwiers L.-H."/>
            <person name="Turgeon B."/>
            <person name="Goodwin S."/>
            <person name="Spatafora J."/>
            <person name="Crous P."/>
            <person name="Grigoriev I."/>
        </authorList>
    </citation>
    <scope>NUCLEOTIDE SEQUENCE</scope>
    <source>
        <strain evidence="2">CBS 113818</strain>
    </source>
</reference>